<dbReference type="Pfam" id="PF01469">
    <property type="entry name" value="Pentapeptide_2"/>
    <property type="match status" value="1"/>
</dbReference>
<evidence type="ECO:0000313" key="3">
    <source>
        <dbReference type="Proteomes" id="UP000198875"/>
    </source>
</evidence>
<dbReference type="Pfam" id="PF00934">
    <property type="entry name" value="PE"/>
    <property type="match status" value="1"/>
</dbReference>
<protein>
    <submittedName>
        <fullName evidence="2">PE-PGRS family protein</fullName>
    </submittedName>
</protein>
<gene>
    <name evidence="2" type="ORF">BN971_02555</name>
</gene>
<evidence type="ECO:0000313" key="2">
    <source>
        <dbReference type="EMBL" id="CPR11275.1"/>
    </source>
</evidence>
<sequence length="191" mass="19001" precursor="true">MSFVIAVPEFVTAAASDLARIGSTVSTANAAALAPTTGVLAAGADEVSAGIAAVFDAHAQAYQALSAQAAGFHDQFVQLMNAGAGQYAAAEAANASPLQNLSGPAANAGHNFGYGNTGTGNIGFYNQGSSNVGFNNTGIRNFGIGNTGTYNFGGWNTGSSNFGLANYGIHDIGIGLTGSYLIGIGGLSFTY</sequence>
<organism evidence="2 3">
    <name type="scientific">Mycobacterium bohemicum DSM 44277</name>
    <dbReference type="NCBI Taxonomy" id="1236609"/>
    <lineage>
        <taxon>Bacteria</taxon>
        <taxon>Bacillati</taxon>
        <taxon>Actinomycetota</taxon>
        <taxon>Actinomycetes</taxon>
        <taxon>Mycobacteriales</taxon>
        <taxon>Mycobacteriaceae</taxon>
        <taxon>Mycobacterium</taxon>
    </lineage>
</organism>
<evidence type="ECO:0000259" key="1">
    <source>
        <dbReference type="Pfam" id="PF00934"/>
    </source>
</evidence>
<dbReference type="Gene3D" id="1.10.287.850">
    <property type="entry name" value="HP0062-like domain"/>
    <property type="match status" value="1"/>
</dbReference>
<feature type="domain" description="PE" evidence="1">
    <location>
        <begin position="4"/>
        <end position="94"/>
    </location>
</feature>
<dbReference type="FunFam" id="1.10.287.850:FF:000001">
    <property type="entry name" value="PE_PGRS39"/>
    <property type="match status" value="1"/>
</dbReference>
<proteinExistence type="predicted"/>
<dbReference type="Proteomes" id="UP000198875">
    <property type="component" value="Unassembled WGS sequence"/>
</dbReference>
<dbReference type="OrthoDB" id="4753186at2"/>
<dbReference type="InterPro" id="IPR002989">
    <property type="entry name" value="Mycobac_pentapep"/>
</dbReference>
<dbReference type="EMBL" id="CSTD01000002">
    <property type="protein sequence ID" value="CPR11275.1"/>
    <property type="molecule type" value="Genomic_DNA"/>
</dbReference>
<reference evidence="2 3" key="1">
    <citation type="submission" date="2015-03" db="EMBL/GenBank/DDBJ databases">
        <authorList>
            <person name="Murphy D."/>
        </authorList>
    </citation>
    <scope>NUCLEOTIDE SEQUENCE [LARGE SCALE GENOMIC DNA]</scope>
    <source>
        <strain evidence="2 3">DSM 44277</strain>
    </source>
</reference>
<dbReference type="InterPro" id="IPR038332">
    <property type="entry name" value="PPE_sf"/>
</dbReference>
<name>A0A0U0W8I5_MYCBE</name>
<dbReference type="AlphaFoldDB" id="A0A0U0W8I5"/>
<accession>A0A0U0W8I5</accession>
<dbReference type="InterPro" id="IPR000084">
    <property type="entry name" value="PE-PGRS_N"/>
</dbReference>
<dbReference type="SUPFAM" id="SSF140459">
    <property type="entry name" value="PE/PPE dimer-like"/>
    <property type="match status" value="1"/>
</dbReference>